<evidence type="ECO:0000259" key="9">
    <source>
        <dbReference type="Pfam" id="PF20216"/>
    </source>
</evidence>
<accession>A0A1W2B6R3</accession>
<evidence type="ECO:0000256" key="6">
    <source>
        <dbReference type="ARBA" id="ARBA00023136"/>
    </source>
</evidence>
<dbReference type="PANTHER" id="PTHR43731:SF14">
    <property type="entry name" value="PRESENILIN-ASSOCIATED RHOMBOID-LIKE PROTEIN, MITOCHONDRIAL"/>
    <property type="match status" value="1"/>
</dbReference>
<dbReference type="EMBL" id="FWYB01000002">
    <property type="protein sequence ID" value="SMC68665.1"/>
    <property type="molecule type" value="Genomic_DNA"/>
</dbReference>
<feature type="transmembrane region" description="Helical" evidence="7">
    <location>
        <begin position="113"/>
        <end position="133"/>
    </location>
</feature>
<dbReference type="STRING" id="475255.SAMN04488101_102183"/>
<comment type="similarity">
    <text evidence="2">Belongs to the peptidase S54 family.</text>
</comment>
<evidence type="ECO:0000256" key="1">
    <source>
        <dbReference type="ARBA" id="ARBA00004141"/>
    </source>
</evidence>
<evidence type="ECO:0000256" key="5">
    <source>
        <dbReference type="ARBA" id="ARBA00022989"/>
    </source>
</evidence>
<gene>
    <name evidence="10" type="ORF">SAMN04488101_102183</name>
</gene>
<evidence type="ECO:0000313" key="10">
    <source>
        <dbReference type="EMBL" id="SMC68665.1"/>
    </source>
</evidence>
<dbReference type="RefSeq" id="WP_084287767.1">
    <property type="nucleotide sequence ID" value="NZ_FWYB01000002.1"/>
</dbReference>
<keyword evidence="6 7" id="KW-0472">Membrane</keyword>
<proteinExistence type="inferred from homology"/>
<sequence length="287" mass="31889">MNNNVLKDLKYKVFQSGNPVFFYVGVNVLIYVVITLLNVPFFLSGKGGIAFDSLIREYAGFPASVEKLPFRFYTIITYQFFHGGLMHVLFNMLWLFWVGNIFLDFLKPRQFHFLYLSGGIAGALVFLLAYNIFPVFQAALPGATVIGASASVMAIIVGTATLVPDYSMRLLFFGDVKLKYLAIAYVVLDLIGIGSADAGASFAHLGGAVLGFAYIKVLKSGIDWSNLFKRKPKLRVVKNESAKQAAKKETDAVNQEEIDRILDKISKTGYDKLSKQEKETLFKASKN</sequence>
<dbReference type="InterPro" id="IPR035952">
    <property type="entry name" value="Rhomboid-like_sf"/>
</dbReference>
<dbReference type="Pfam" id="PF01694">
    <property type="entry name" value="Rhomboid"/>
    <property type="match status" value="1"/>
</dbReference>
<protein>
    <submittedName>
        <fullName evidence="10">Membrane associated serine protease, rhomboid family</fullName>
    </submittedName>
</protein>
<name>A0A1W2B6R3_9SPHI</name>
<keyword evidence="11" id="KW-1185">Reference proteome</keyword>
<evidence type="ECO:0000313" key="11">
    <source>
        <dbReference type="Proteomes" id="UP000192678"/>
    </source>
</evidence>
<keyword evidence="3 7" id="KW-0812">Transmembrane</keyword>
<dbReference type="GO" id="GO:0006508">
    <property type="term" value="P:proteolysis"/>
    <property type="evidence" value="ECO:0007669"/>
    <property type="project" value="UniProtKB-KW"/>
</dbReference>
<keyword evidence="5 7" id="KW-1133">Transmembrane helix</keyword>
<dbReference type="SUPFAM" id="SSF144091">
    <property type="entry name" value="Rhomboid-like"/>
    <property type="match status" value="1"/>
</dbReference>
<dbReference type="AlphaFoldDB" id="A0A1W2B6R3"/>
<dbReference type="GO" id="GO:0004252">
    <property type="term" value="F:serine-type endopeptidase activity"/>
    <property type="evidence" value="ECO:0007669"/>
    <property type="project" value="InterPro"/>
</dbReference>
<dbReference type="PANTHER" id="PTHR43731">
    <property type="entry name" value="RHOMBOID PROTEASE"/>
    <property type="match status" value="1"/>
</dbReference>
<evidence type="ECO:0000256" key="7">
    <source>
        <dbReference type="SAM" id="Phobius"/>
    </source>
</evidence>
<dbReference type="InterPro" id="IPR046483">
    <property type="entry name" value="DUF6576"/>
</dbReference>
<dbReference type="Gene3D" id="1.20.1540.10">
    <property type="entry name" value="Rhomboid-like"/>
    <property type="match status" value="1"/>
</dbReference>
<evidence type="ECO:0000256" key="3">
    <source>
        <dbReference type="ARBA" id="ARBA00022692"/>
    </source>
</evidence>
<comment type="subcellular location">
    <subcellularLocation>
        <location evidence="1">Membrane</location>
        <topology evidence="1">Multi-pass membrane protein</topology>
    </subcellularLocation>
</comment>
<dbReference type="GO" id="GO:0016020">
    <property type="term" value="C:membrane"/>
    <property type="evidence" value="ECO:0007669"/>
    <property type="project" value="UniProtKB-SubCell"/>
</dbReference>
<keyword evidence="4" id="KW-0378">Hydrolase</keyword>
<dbReference type="InterPro" id="IPR050925">
    <property type="entry name" value="Rhomboid_protease_S54"/>
</dbReference>
<feature type="domain" description="DUF6576" evidence="9">
    <location>
        <begin position="253"/>
        <end position="286"/>
    </location>
</feature>
<feature type="transmembrane region" description="Helical" evidence="7">
    <location>
        <begin position="178"/>
        <end position="196"/>
    </location>
</feature>
<dbReference type="Proteomes" id="UP000192678">
    <property type="component" value="Unassembled WGS sequence"/>
</dbReference>
<evidence type="ECO:0000256" key="4">
    <source>
        <dbReference type="ARBA" id="ARBA00022801"/>
    </source>
</evidence>
<evidence type="ECO:0000259" key="8">
    <source>
        <dbReference type="Pfam" id="PF01694"/>
    </source>
</evidence>
<keyword evidence="10" id="KW-0645">Protease</keyword>
<reference evidence="10 11" key="1">
    <citation type="submission" date="2017-04" db="EMBL/GenBank/DDBJ databases">
        <authorList>
            <person name="Afonso C.L."/>
            <person name="Miller P.J."/>
            <person name="Scott M.A."/>
            <person name="Spackman E."/>
            <person name="Goraichik I."/>
            <person name="Dimitrov K.M."/>
            <person name="Suarez D.L."/>
            <person name="Swayne D.E."/>
        </authorList>
    </citation>
    <scope>NUCLEOTIDE SEQUENCE [LARGE SCALE GENOMIC DNA]</scope>
    <source>
        <strain evidence="10 11">DSM 19625</strain>
    </source>
</reference>
<dbReference type="InterPro" id="IPR022764">
    <property type="entry name" value="Peptidase_S54_rhomboid_dom"/>
</dbReference>
<feature type="transmembrane region" description="Helical" evidence="7">
    <location>
        <begin position="145"/>
        <end position="166"/>
    </location>
</feature>
<dbReference type="OrthoDB" id="680602at2"/>
<dbReference type="Pfam" id="PF20216">
    <property type="entry name" value="DUF6576"/>
    <property type="match status" value="1"/>
</dbReference>
<evidence type="ECO:0000256" key="2">
    <source>
        <dbReference type="ARBA" id="ARBA00009045"/>
    </source>
</evidence>
<organism evidence="10 11">
    <name type="scientific">Pedobacter nyackensis</name>
    <dbReference type="NCBI Taxonomy" id="475255"/>
    <lineage>
        <taxon>Bacteria</taxon>
        <taxon>Pseudomonadati</taxon>
        <taxon>Bacteroidota</taxon>
        <taxon>Sphingobacteriia</taxon>
        <taxon>Sphingobacteriales</taxon>
        <taxon>Sphingobacteriaceae</taxon>
        <taxon>Pedobacter</taxon>
    </lineage>
</organism>
<feature type="transmembrane region" description="Helical" evidence="7">
    <location>
        <begin position="20"/>
        <end position="43"/>
    </location>
</feature>
<feature type="domain" description="Peptidase S54 rhomboid" evidence="8">
    <location>
        <begin position="71"/>
        <end position="218"/>
    </location>
</feature>